<evidence type="ECO:0000256" key="5">
    <source>
        <dbReference type="ARBA" id="ARBA00022840"/>
    </source>
</evidence>
<dbReference type="PANTHER" id="PTHR45992:SF2">
    <property type="entry name" value="EUKARYOTIC ELONGATION FACTOR 2 KINASE"/>
    <property type="match status" value="1"/>
</dbReference>
<dbReference type="GO" id="GO:0004674">
    <property type="term" value="F:protein serine/threonine kinase activity"/>
    <property type="evidence" value="ECO:0007669"/>
    <property type="project" value="UniProtKB-KW"/>
</dbReference>
<dbReference type="InterPro" id="IPR004166">
    <property type="entry name" value="a-kinase_dom"/>
</dbReference>
<evidence type="ECO:0000256" key="2">
    <source>
        <dbReference type="ARBA" id="ARBA00022679"/>
    </source>
</evidence>
<name>A0A6A4I613_9AGAR</name>
<evidence type="ECO:0000259" key="6">
    <source>
        <dbReference type="PROSITE" id="PS51158"/>
    </source>
</evidence>
<dbReference type="Proteomes" id="UP000799118">
    <property type="component" value="Unassembled WGS sequence"/>
</dbReference>
<reference evidence="7" key="1">
    <citation type="journal article" date="2019" name="Environ. Microbiol.">
        <title>Fungal ecological strategies reflected in gene transcription - a case study of two litter decomposers.</title>
        <authorList>
            <person name="Barbi F."/>
            <person name="Kohler A."/>
            <person name="Barry K."/>
            <person name="Baskaran P."/>
            <person name="Daum C."/>
            <person name="Fauchery L."/>
            <person name="Ihrmark K."/>
            <person name="Kuo A."/>
            <person name="LaButti K."/>
            <person name="Lipzen A."/>
            <person name="Morin E."/>
            <person name="Grigoriev I.V."/>
            <person name="Henrissat B."/>
            <person name="Lindahl B."/>
            <person name="Martin F."/>
        </authorList>
    </citation>
    <scope>NUCLEOTIDE SEQUENCE</scope>
    <source>
        <strain evidence="7">JB14</strain>
    </source>
</reference>
<evidence type="ECO:0000256" key="4">
    <source>
        <dbReference type="ARBA" id="ARBA00022777"/>
    </source>
</evidence>
<evidence type="ECO:0000313" key="8">
    <source>
        <dbReference type="Proteomes" id="UP000799118"/>
    </source>
</evidence>
<gene>
    <name evidence="7" type="ORF">BT96DRAFT_1058213</name>
</gene>
<dbReference type="CDD" id="cd04515">
    <property type="entry name" value="Alpha_kinase"/>
    <property type="match status" value="1"/>
</dbReference>
<evidence type="ECO:0000256" key="1">
    <source>
        <dbReference type="ARBA" id="ARBA00022527"/>
    </source>
</evidence>
<dbReference type="GO" id="GO:0005524">
    <property type="term" value="F:ATP binding"/>
    <property type="evidence" value="ECO:0007669"/>
    <property type="project" value="UniProtKB-KW"/>
</dbReference>
<feature type="domain" description="Alpha-type protein kinase" evidence="6">
    <location>
        <begin position="345"/>
        <end position="585"/>
    </location>
</feature>
<dbReference type="PROSITE" id="PS51158">
    <property type="entry name" value="ALPHA_KINASE"/>
    <property type="match status" value="1"/>
</dbReference>
<organism evidence="7 8">
    <name type="scientific">Gymnopus androsaceus JB14</name>
    <dbReference type="NCBI Taxonomy" id="1447944"/>
    <lineage>
        <taxon>Eukaryota</taxon>
        <taxon>Fungi</taxon>
        <taxon>Dikarya</taxon>
        <taxon>Basidiomycota</taxon>
        <taxon>Agaricomycotina</taxon>
        <taxon>Agaricomycetes</taxon>
        <taxon>Agaricomycetidae</taxon>
        <taxon>Agaricales</taxon>
        <taxon>Marasmiineae</taxon>
        <taxon>Omphalotaceae</taxon>
        <taxon>Gymnopus</taxon>
    </lineage>
</organism>
<keyword evidence="3" id="KW-0547">Nucleotide-binding</keyword>
<dbReference type="InterPro" id="IPR051852">
    <property type="entry name" value="Alpha-type_PK"/>
</dbReference>
<dbReference type="GO" id="GO:1903013">
    <property type="term" value="P:response to differentiation-inducing factor 1"/>
    <property type="evidence" value="ECO:0007669"/>
    <property type="project" value="TreeGrafter"/>
</dbReference>
<dbReference type="Pfam" id="PF02816">
    <property type="entry name" value="Alpha_kinase"/>
    <property type="match status" value="1"/>
</dbReference>
<dbReference type="InterPro" id="IPR011009">
    <property type="entry name" value="Kinase-like_dom_sf"/>
</dbReference>
<keyword evidence="2" id="KW-0808">Transferase</keyword>
<keyword evidence="8" id="KW-1185">Reference proteome</keyword>
<dbReference type="Gene3D" id="3.20.200.10">
    <property type="entry name" value="MHCK/EF2 kinase"/>
    <property type="match status" value="1"/>
</dbReference>
<dbReference type="OrthoDB" id="2744370at2759"/>
<keyword evidence="1" id="KW-0723">Serine/threonine-protein kinase</keyword>
<keyword evidence="5" id="KW-0067">ATP-binding</keyword>
<dbReference type="AlphaFoldDB" id="A0A6A4I613"/>
<proteinExistence type="predicted"/>
<evidence type="ECO:0000256" key="3">
    <source>
        <dbReference type="ARBA" id="ARBA00022741"/>
    </source>
</evidence>
<sequence length="593" mass="64971">MSTIGLCQNDDGDGCGRVFENKPGEGLCAKCRKLGTLPDGSNEYNAWKGYAQCIKCGIAWKNFQGGICGTCEHKSQCSEMEEISLEQRAQIAAEATRKAHLIAVDSRLHKHKEPSPLHNTAALDAAKANSAISAADKDKILITFSCRVKTGRVKDTVDFSAGTWGKAWAKTDYISEVIDDAVATLNLGWEKREGMSLLVNEVELRWSGNKVLMPNTLGLCVHDFIKAHTQGSEGFFYDLSETKGKGEKSKKDGVPPVTVALELYIDRAAFVQRKEHMSAPTLKTTLVSAIKKRRGTDSIFNEHGAVGRADGMVSSFVRTPRILSLEQVTTSQVSLMRARVVCDAKTGEVDISWPGGDDNVDEYIGSIGDSIFSSGKTKHVYKLTIKDDLLVAKRFFNCGNGINEVTAAENESSLIAEITRLKSTAWLLEQFKGLALTNNVDIHQELAVSEAWLFRESNTVPSKASGLSDNVFASAVWLVEPRRTKSVDKYSSTLIHPRHGDKKGITISAFAHYVYAINKEELALADIQGSLVNIEGIDTVVLFDIMFHTEEQDSGVGDHGPAGIKTFADQHKCTYMCEALGLEMMNEDELDED</sequence>
<dbReference type="SUPFAM" id="SSF56112">
    <property type="entry name" value="Protein kinase-like (PK-like)"/>
    <property type="match status" value="1"/>
</dbReference>
<dbReference type="GO" id="GO:0031037">
    <property type="term" value="P:myosin II filament disassembly"/>
    <property type="evidence" value="ECO:0007669"/>
    <property type="project" value="TreeGrafter"/>
</dbReference>
<dbReference type="PANTHER" id="PTHR45992">
    <property type="entry name" value="EUKARYOTIC ELONGATION FACTOR 2 KINASE-RELATED"/>
    <property type="match status" value="1"/>
</dbReference>
<evidence type="ECO:0000313" key="7">
    <source>
        <dbReference type="EMBL" id="KAE9406149.1"/>
    </source>
</evidence>
<keyword evidence="4" id="KW-0418">Kinase</keyword>
<protein>
    <recommendedName>
        <fullName evidence="6">Alpha-type protein kinase domain-containing protein</fullName>
    </recommendedName>
</protein>
<dbReference type="EMBL" id="ML769404">
    <property type="protein sequence ID" value="KAE9406149.1"/>
    <property type="molecule type" value="Genomic_DNA"/>
</dbReference>
<accession>A0A6A4I613</accession>